<gene>
    <name evidence="2" type="ORF">GSONMT00008750001</name>
</gene>
<name>A0A060XSH4_ONCMY</name>
<dbReference type="PaxDb" id="8022-A0A060XSH4"/>
<dbReference type="Proteomes" id="UP000193380">
    <property type="component" value="Unassembled WGS sequence"/>
</dbReference>
<organism evidence="2 3">
    <name type="scientific">Oncorhynchus mykiss</name>
    <name type="common">Rainbow trout</name>
    <name type="synonym">Salmo gairdneri</name>
    <dbReference type="NCBI Taxonomy" id="8022"/>
    <lineage>
        <taxon>Eukaryota</taxon>
        <taxon>Metazoa</taxon>
        <taxon>Chordata</taxon>
        <taxon>Craniata</taxon>
        <taxon>Vertebrata</taxon>
        <taxon>Euteleostomi</taxon>
        <taxon>Actinopterygii</taxon>
        <taxon>Neopterygii</taxon>
        <taxon>Teleostei</taxon>
        <taxon>Protacanthopterygii</taxon>
        <taxon>Salmoniformes</taxon>
        <taxon>Salmonidae</taxon>
        <taxon>Salmoninae</taxon>
        <taxon>Oncorhynchus</taxon>
    </lineage>
</organism>
<evidence type="ECO:0000313" key="3">
    <source>
        <dbReference type="Proteomes" id="UP000193380"/>
    </source>
</evidence>
<feature type="compositionally biased region" description="Acidic residues" evidence="1">
    <location>
        <begin position="17"/>
        <end position="31"/>
    </location>
</feature>
<dbReference type="Gene3D" id="3.20.20.190">
    <property type="entry name" value="Phosphatidylinositol (PI) phosphodiesterase"/>
    <property type="match status" value="1"/>
</dbReference>
<evidence type="ECO:0000256" key="1">
    <source>
        <dbReference type="SAM" id="MobiDB-lite"/>
    </source>
</evidence>
<evidence type="ECO:0000313" key="2">
    <source>
        <dbReference type="EMBL" id="CDQ79850.1"/>
    </source>
</evidence>
<dbReference type="InterPro" id="IPR017946">
    <property type="entry name" value="PLC-like_Pdiesterase_TIM-brl"/>
</dbReference>
<dbReference type="GO" id="GO:0006629">
    <property type="term" value="P:lipid metabolic process"/>
    <property type="evidence" value="ECO:0007669"/>
    <property type="project" value="InterPro"/>
</dbReference>
<protein>
    <submittedName>
        <fullName evidence="2">Uncharacterized protein</fullName>
    </submittedName>
</protein>
<feature type="region of interest" description="Disordered" evidence="1">
    <location>
        <begin position="133"/>
        <end position="175"/>
    </location>
</feature>
<dbReference type="GO" id="GO:0008081">
    <property type="term" value="F:phosphoric diester hydrolase activity"/>
    <property type="evidence" value="ECO:0007669"/>
    <property type="project" value="InterPro"/>
</dbReference>
<dbReference type="EMBL" id="FR905510">
    <property type="protein sequence ID" value="CDQ79850.1"/>
    <property type="molecule type" value="Genomic_DNA"/>
</dbReference>
<accession>A0A060XSH4</accession>
<proteinExistence type="predicted"/>
<feature type="region of interest" description="Disordered" evidence="1">
    <location>
        <begin position="1"/>
        <end position="31"/>
    </location>
</feature>
<dbReference type="STRING" id="8022.A0A060XSH4"/>
<sequence>MHSQASSVMPPPYPTIDDQEEEEDEDEYDYEYESLSDADALALSTASSLPEDNILEDRPEGKYLPGEKLQTKHSDKVPKKMKKCERATHNKAEELEEEFKLPRSKKEGRQIAQELSDLVIYCQAVKFPGLSTSRERKERQEVLSPKGKGRRYIFGKDPEKGVPGDPSTVMRTPGRGRLSFSAPCLAIKV</sequence>
<reference evidence="2" key="1">
    <citation type="journal article" date="2014" name="Nat. Commun.">
        <title>The rainbow trout genome provides novel insights into evolution after whole-genome duplication in vertebrates.</title>
        <authorList>
            <person name="Berthelot C."/>
            <person name="Brunet F."/>
            <person name="Chalopin D."/>
            <person name="Juanchich A."/>
            <person name="Bernard M."/>
            <person name="Noel B."/>
            <person name="Bento P."/>
            <person name="Da Silva C."/>
            <person name="Labadie K."/>
            <person name="Alberti A."/>
            <person name="Aury J.M."/>
            <person name="Louis A."/>
            <person name="Dehais P."/>
            <person name="Bardou P."/>
            <person name="Montfort J."/>
            <person name="Klopp C."/>
            <person name="Cabau C."/>
            <person name="Gaspin C."/>
            <person name="Thorgaard G.H."/>
            <person name="Boussaha M."/>
            <person name="Quillet E."/>
            <person name="Guyomard R."/>
            <person name="Galiana D."/>
            <person name="Bobe J."/>
            <person name="Volff J.N."/>
            <person name="Genet C."/>
            <person name="Wincker P."/>
            <person name="Jaillon O."/>
            <person name="Roest Crollius H."/>
            <person name="Guiguen Y."/>
        </authorList>
    </citation>
    <scope>NUCLEOTIDE SEQUENCE [LARGE SCALE GENOMIC DNA]</scope>
</reference>
<feature type="compositionally biased region" description="Basic and acidic residues" evidence="1">
    <location>
        <begin position="69"/>
        <end position="107"/>
    </location>
</feature>
<feature type="region of interest" description="Disordered" evidence="1">
    <location>
        <begin position="45"/>
        <end position="107"/>
    </location>
</feature>
<dbReference type="AlphaFoldDB" id="A0A060XSH4"/>
<reference evidence="2" key="2">
    <citation type="submission" date="2014-03" db="EMBL/GenBank/DDBJ databases">
        <authorList>
            <person name="Genoscope - CEA"/>
        </authorList>
    </citation>
    <scope>NUCLEOTIDE SEQUENCE</scope>
</reference>